<dbReference type="Gene3D" id="3.40.50.300">
    <property type="entry name" value="P-loop containing nucleotide triphosphate hydrolases"/>
    <property type="match status" value="1"/>
</dbReference>
<feature type="domain" description="ABC transporter" evidence="5">
    <location>
        <begin position="83"/>
        <end position="324"/>
    </location>
</feature>
<dbReference type="GO" id="GO:0005524">
    <property type="term" value="F:ATP binding"/>
    <property type="evidence" value="ECO:0007669"/>
    <property type="project" value="UniProtKB-KW"/>
</dbReference>
<accession>A0A2C9DYK2</accession>
<dbReference type="Pfam" id="PF00005">
    <property type="entry name" value="ABC_tran"/>
    <property type="match status" value="1"/>
</dbReference>
<dbReference type="InterPro" id="IPR027417">
    <property type="entry name" value="P-loop_NTPase"/>
</dbReference>
<dbReference type="GeneID" id="29672128"/>
<sequence>MNDQKDNKEIQTIVPLNQKTNLNELDAKAIYDEFQKLNKYQRAFAWLKLPKQKKAELKQFLNKKKTQVDLLKEDFNHANVFEIRNFNFWYMNRTKHVLHDLNLDIKRNKVTAFIGPSGCGKSTFLRNLNQLNDLIEGTSHEGEIYFLGTNTRSKKISSLELRTRIGMVFQKPTPFEMSIFDNVAYGPRNNGINDRKILEKIVEKSLKSAALWDEVKDDLDKAGNALSGGQQQRLCIARAIALEPEVLLMDEPTSALDPIATAKIEELILELKKKYSIIIVTHSMAQAQRISDETVFFYQGWIEEAGETKTIFIHPKNKRTKDYISGKIG</sequence>
<dbReference type="EC" id="3.6.3.27" evidence="6"/>
<dbReference type="AlphaFoldDB" id="A0A2C9DYK2"/>
<dbReference type="KEGG" id="upa:UPA3_0206"/>
<dbReference type="GO" id="GO:0005315">
    <property type="term" value="F:phosphate transmembrane transporter activity"/>
    <property type="evidence" value="ECO:0007669"/>
    <property type="project" value="InterPro"/>
</dbReference>
<dbReference type="SUPFAM" id="SSF52540">
    <property type="entry name" value="P-loop containing nucleoside triphosphate hydrolases"/>
    <property type="match status" value="1"/>
</dbReference>
<evidence type="ECO:0000313" key="7">
    <source>
        <dbReference type="Proteomes" id="UP000002162"/>
    </source>
</evidence>
<dbReference type="NCBIfam" id="TIGR00972">
    <property type="entry name" value="3a0107s01c2"/>
    <property type="match status" value="1"/>
</dbReference>
<dbReference type="PROSITE" id="PS00211">
    <property type="entry name" value="ABC_TRANSPORTER_1"/>
    <property type="match status" value="1"/>
</dbReference>
<keyword evidence="1" id="KW-0813">Transport</keyword>
<keyword evidence="2" id="KW-0547">Nucleotide-binding</keyword>
<dbReference type="GO" id="GO:0016020">
    <property type="term" value="C:membrane"/>
    <property type="evidence" value="ECO:0007669"/>
    <property type="project" value="InterPro"/>
</dbReference>
<dbReference type="GO" id="GO:0016887">
    <property type="term" value="F:ATP hydrolysis activity"/>
    <property type="evidence" value="ECO:0007669"/>
    <property type="project" value="InterPro"/>
</dbReference>
<evidence type="ECO:0000256" key="3">
    <source>
        <dbReference type="ARBA" id="ARBA00022840"/>
    </source>
</evidence>
<keyword evidence="6" id="KW-0378">Hydrolase</keyword>
<dbReference type="PROSITE" id="PS50893">
    <property type="entry name" value="ABC_TRANSPORTER_2"/>
    <property type="match status" value="1"/>
</dbReference>
<dbReference type="InterPro" id="IPR003439">
    <property type="entry name" value="ABC_transporter-like_ATP-bd"/>
</dbReference>
<keyword evidence="3 6" id="KW-0067">ATP-binding</keyword>
<evidence type="ECO:0000313" key="6">
    <source>
        <dbReference type="EMBL" id="ACA33040.1"/>
    </source>
</evidence>
<dbReference type="CDD" id="cd03260">
    <property type="entry name" value="ABC_PstB_phosphate_transporter"/>
    <property type="match status" value="1"/>
</dbReference>
<evidence type="ECO:0000256" key="1">
    <source>
        <dbReference type="ARBA" id="ARBA00022448"/>
    </source>
</evidence>
<dbReference type="SMART" id="SM00382">
    <property type="entry name" value="AAA"/>
    <property type="match status" value="1"/>
</dbReference>
<dbReference type="InterPro" id="IPR005670">
    <property type="entry name" value="PstB-like"/>
</dbReference>
<dbReference type="InterPro" id="IPR017871">
    <property type="entry name" value="ABC_transporter-like_CS"/>
</dbReference>
<proteinExistence type="predicted"/>
<dbReference type="RefSeq" id="WP_006688921.1">
    <property type="nucleotide sequence ID" value="NC_010503.1"/>
</dbReference>
<dbReference type="PANTHER" id="PTHR43423">
    <property type="entry name" value="ABC TRANSPORTER I FAMILY MEMBER 17"/>
    <property type="match status" value="1"/>
</dbReference>
<evidence type="ECO:0000256" key="4">
    <source>
        <dbReference type="ARBA" id="ARBA00023136"/>
    </source>
</evidence>
<dbReference type="HOGENOM" id="CLU_000604_1_22_14"/>
<dbReference type="EMBL" id="CP000942">
    <property type="protein sequence ID" value="ACA33040.1"/>
    <property type="molecule type" value="Genomic_DNA"/>
</dbReference>
<dbReference type="GO" id="GO:0035435">
    <property type="term" value="P:phosphate ion transmembrane transport"/>
    <property type="evidence" value="ECO:0007669"/>
    <property type="project" value="InterPro"/>
</dbReference>
<gene>
    <name evidence="6" type="primary">pstB</name>
    <name evidence="6" type="ordered locus">UPA3_0206</name>
</gene>
<name>A0A2C9DYK2_UREP2</name>
<keyword evidence="4" id="KW-0472">Membrane</keyword>
<protein>
    <submittedName>
        <fullName evidence="6">Phosphate ABC transporter, ATP-binding protein</fullName>
        <ecNumber evidence="6">3.6.3.27</ecNumber>
    </submittedName>
</protein>
<dbReference type="Proteomes" id="UP000002162">
    <property type="component" value="Chromosome"/>
</dbReference>
<organism evidence="6 7">
    <name type="scientific">Ureaplasma parvum serovar 3 (strain ATCC 27815 / 27 / NCTC 11736)</name>
    <dbReference type="NCBI Taxonomy" id="505682"/>
    <lineage>
        <taxon>Bacteria</taxon>
        <taxon>Bacillati</taxon>
        <taxon>Mycoplasmatota</taxon>
        <taxon>Mycoplasmoidales</taxon>
        <taxon>Mycoplasmoidaceae</taxon>
        <taxon>Ureaplasma</taxon>
    </lineage>
</organism>
<dbReference type="InterPro" id="IPR003593">
    <property type="entry name" value="AAA+_ATPase"/>
</dbReference>
<dbReference type="PANTHER" id="PTHR43423:SF1">
    <property type="entry name" value="ABC TRANSPORTER I FAMILY MEMBER 17"/>
    <property type="match status" value="1"/>
</dbReference>
<evidence type="ECO:0000256" key="2">
    <source>
        <dbReference type="ARBA" id="ARBA00022741"/>
    </source>
</evidence>
<dbReference type="SMR" id="A0A2C9DYK2"/>
<reference evidence="6 7" key="1">
    <citation type="submission" date="2008-02" db="EMBL/GenBank/DDBJ databases">
        <title>Genome sequence of Ureaplasma parvum serovar 3.</title>
        <authorList>
            <person name="Methe B.A."/>
            <person name="Glass J."/>
            <person name="Waites K."/>
            <person name="Shrivastava S."/>
        </authorList>
    </citation>
    <scope>NUCLEOTIDE SEQUENCE [LARGE SCALE GENOMIC DNA]</scope>
    <source>
        <strain evidence="7">ATCC 27815 / 27 / NCTC 11736</strain>
    </source>
</reference>
<evidence type="ECO:0000259" key="5">
    <source>
        <dbReference type="PROSITE" id="PS50893"/>
    </source>
</evidence>